<dbReference type="EMBL" id="JABBFZ010000018">
    <property type="protein sequence ID" value="NML34054.1"/>
    <property type="molecule type" value="Genomic_DNA"/>
</dbReference>
<keyword evidence="2" id="KW-0963">Cytoplasm</keyword>
<evidence type="ECO:0000313" key="6">
    <source>
        <dbReference type="EMBL" id="NML34054.1"/>
    </source>
</evidence>
<dbReference type="NCBIfam" id="TIGR03130">
    <property type="entry name" value="malonate_delta"/>
    <property type="match status" value="1"/>
</dbReference>
<proteinExistence type="inferred from homology"/>
<evidence type="ECO:0000256" key="4">
    <source>
        <dbReference type="NCBIfam" id="TIGR03130"/>
    </source>
</evidence>
<accession>A0A7Y0FFD7</accession>
<dbReference type="NCBIfam" id="NF002293">
    <property type="entry name" value="PRK01220.1"/>
    <property type="match status" value="1"/>
</dbReference>
<organism evidence="6 7">
    <name type="scientific">Paraburkholderia antibiotica</name>
    <dbReference type="NCBI Taxonomy" id="2728839"/>
    <lineage>
        <taxon>Bacteria</taxon>
        <taxon>Pseudomonadati</taxon>
        <taxon>Pseudomonadota</taxon>
        <taxon>Betaproteobacteria</taxon>
        <taxon>Burkholderiales</taxon>
        <taxon>Burkholderiaceae</taxon>
        <taxon>Paraburkholderia</taxon>
    </lineage>
</organism>
<dbReference type="GO" id="GO:0005737">
    <property type="term" value="C:cytoplasm"/>
    <property type="evidence" value="ECO:0007669"/>
    <property type="project" value="UniProtKB-SubCell"/>
</dbReference>
<dbReference type="Proteomes" id="UP000583127">
    <property type="component" value="Unassembled WGS sequence"/>
</dbReference>
<dbReference type="HAMAP" id="MF_00710">
    <property type="entry name" value="Malonate_deCO2ase_dsu"/>
    <property type="match status" value="1"/>
</dbReference>
<feature type="modified residue" description="O-(phosphoribosyl dephospho-coenzyme A)serine" evidence="5">
    <location>
        <position position="25"/>
    </location>
</feature>
<evidence type="ECO:0000256" key="1">
    <source>
        <dbReference type="ARBA" id="ARBA00004496"/>
    </source>
</evidence>
<keyword evidence="7" id="KW-1185">Reference proteome</keyword>
<evidence type="ECO:0000256" key="2">
    <source>
        <dbReference type="ARBA" id="ARBA00022490"/>
    </source>
</evidence>
<reference evidence="6 7" key="1">
    <citation type="submission" date="2020-04" db="EMBL/GenBank/DDBJ databases">
        <title>Paraburkholderia sp. G-4-1-8 isolated from soil.</title>
        <authorList>
            <person name="Dahal R.H."/>
        </authorList>
    </citation>
    <scope>NUCLEOTIDE SEQUENCE [LARGE SCALE GENOMIC DNA]</scope>
    <source>
        <strain evidence="6 7">G-4-1-8</strain>
    </source>
</reference>
<comment type="caution">
    <text evidence="6">The sequence shown here is derived from an EMBL/GenBank/DDBJ whole genome shotgun (WGS) entry which is preliminary data.</text>
</comment>
<gene>
    <name evidence="6" type="ORF">HHL14_24895</name>
</gene>
<evidence type="ECO:0000313" key="7">
    <source>
        <dbReference type="Proteomes" id="UP000583127"/>
    </source>
</evidence>
<dbReference type="AlphaFoldDB" id="A0A7Y0FFD7"/>
<comment type="subcellular location">
    <subcellularLocation>
        <location evidence="1">Cytoplasm</location>
    </subcellularLocation>
</comment>
<dbReference type="RefSeq" id="WP_169500246.1">
    <property type="nucleotide sequence ID" value="NZ_JABBFZ010000018.1"/>
</dbReference>
<dbReference type="InterPro" id="IPR009662">
    <property type="entry name" value="Malonate_deCO2ase_dsu"/>
</dbReference>
<sequence length="110" mass="11494">MEHLTFDYPAQRAVTTRAHVGVVGSGDLEVLLSPAPAGAGGADSTPLTAHVVVRTSVDGYSHIWKSVLDRFFTRYDGAAAIEINDFGATPGVVALRLAEAVEAAEEGDNV</sequence>
<evidence type="ECO:0000256" key="3">
    <source>
        <dbReference type="ARBA" id="ARBA00022553"/>
    </source>
</evidence>
<evidence type="ECO:0000256" key="5">
    <source>
        <dbReference type="PIRSR" id="PIRSR609662-50"/>
    </source>
</evidence>
<protein>
    <recommendedName>
        <fullName evidence="4">Malonate decarboxylase acyl carrier protein</fullName>
    </recommendedName>
</protein>
<keyword evidence="3 5" id="KW-0597">Phosphoprotein</keyword>
<name>A0A7Y0FFD7_9BURK</name>
<comment type="PTM">
    <text evidence="5">Covalently binds the prosthetic group of malonate decarboxylase.</text>
</comment>
<dbReference type="InterPro" id="IPR023439">
    <property type="entry name" value="Mal_deCO2ase/Cit_lyase_ACP"/>
</dbReference>
<dbReference type="Pfam" id="PF06857">
    <property type="entry name" value="ACP"/>
    <property type="match status" value="1"/>
</dbReference>